<proteinExistence type="predicted"/>
<evidence type="ECO:0008006" key="3">
    <source>
        <dbReference type="Google" id="ProtNLM"/>
    </source>
</evidence>
<gene>
    <name evidence="1" type="ORF">PR048_011241</name>
</gene>
<dbReference type="Proteomes" id="UP001159363">
    <property type="component" value="Chromosome X"/>
</dbReference>
<evidence type="ECO:0000313" key="1">
    <source>
        <dbReference type="EMBL" id="KAJ8885045.1"/>
    </source>
</evidence>
<name>A0ABQ9HL04_9NEOP</name>
<organism evidence="1 2">
    <name type="scientific">Dryococelus australis</name>
    <dbReference type="NCBI Taxonomy" id="614101"/>
    <lineage>
        <taxon>Eukaryota</taxon>
        <taxon>Metazoa</taxon>
        <taxon>Ecdysozoa</taxon>
        <taxon>Arthropoda</taxon>
        <taxon>Hexapoda</taxon>
        <taxon>Insecta</taxon>
        <taxon>Pterygota</taxon>
        <taxon>Neoptera</taxon>
        <taxon>Polyneoptera</taxon>
        <taxon>Phasmatodea</taxon>
        <taxon>Verophasmatodea</taxon>
        <taxon>Anareolatae</taxon>
        <taxon>Phasmatidae</taxon>
        <taxon>Eurycanthinae</taxon>
        <taxon>Dryococelus</taxon>
    </lineage>
</organism>
<dbReference type="PANTHER" id="PTHR46289:SF17">
    <property type="entry name" value="HAT C-TERMINAL DIMERISATION DOMAIN-CONTAINING PROTEIN"/>
    <property type="match status" value="1"/>
</dbReference>
<sequence length="379" mass="43244">MWHHKYLCVTEAEVSSGSFFRVLLTVMVQMSLETIILEHAAGGLVESWAAEPWSKGERHPFPSTVNIAAALLGILAQENSNCGKQANGFQALMSCFSFLYGLKLCIVIFHPAEETSCILQSQQAMYETECLAINSPLNCYNGKRNDKSFQKLWSECLETSESLTKPPILPRKRRRPQRYEEVASSTHCFESVKDFYRQHYYKALDAVSICSTKQIRREPCDVLDSSASSSTAERSFSALRRLKTFLRSTMTQSCLNHLLLLDIYKNKCDKLNVEHVVVEFIEKNDLRRSYFGTRSSFSHRLSLMKPHPQTIESEMYAPPRKILIRRPWVESFEIVSSLCRLVELGFKQLIPETYFSDVGASSIGARTLGHINSSLRRVR</sequence>
<dbReference type="PANTHER" id="PTHR46289">
    <property type="entry name" value="52 KDA REPRESSOR OF THE INHIBITOR OF THE PROTEIN KINASE-LIKE PROTEIN-RELATED"/>
    <property type="match status" value="1"/>
</dbReference>
<keyword evidence="2" id="KW-1185">Reference proteome</keyword>
<comment type="caution">
    <text evidence="1">The sequence shown here is derived from an EMBL/GenBank/DDBJ whole genome shotgun (WGS) entry which is preliminary data.</text>
</comment>
<dbReference type="EMBL" id="JARBHB010000004">
    <property type="protein sequence ID" value="KAJ8885045.1"/>
    <property type="molecule type" value="Genomic_DNA"/>
</dbReference>
<accession>A0ABQ9HL04</accession>
<reference evidence="1 2" key="1">
    <citation type="submission" date="2023-02" db="EMBL/GenBank/DDBJ databases">
        <title>LHISI_Scaffold_Assembly.</title>
        <authorList>
            <person name="Stuart O.P."/>
            <person name="Cleave R."/>
            <person name="Magrath M.J.L."/>
            <person name="Mikheyev A.S."/>
        </authorList>
    </citation>
    <scope>NUCLEOTIDE SEQUENCE [LARGE SCALE GENOMIC DNA]</scope>
    <source>
        <strain evidence="1">Daus_M_001</strain>
        <tissue evidence="1">Leg muscle</tissue>
    </source>
</reference>
<evidence type="ECO:0000313" key="2">
    <source>
        <dbReference type="Proteomes" id="UP001159363"/>
    </source>
</evidence>
<dbReference type="InterPro" id="IPR052958">
    <property type="entry name" value="IFN-induced_PKR_regulator"/>
</dbReference>
<protein>
    <recommendedName>
        <fullName evidence="3">HAT C-terminal dimerisation domain-containing protein</fullName>
    </recommendedName>
</protein>